<dbReference type="PANTHER" id="PTHR23167">
    <property type="entry name" value="CALPONIN HOMOLOGY DOMAIN-CONTAINING PROTEIN DDB_G0272472-RELATED"/>
    <property type="match status" value="1"/>
</dbReference>
<keyword evidence="2" id="KW-0963">Cytoplasm</keyword>
<dbReference type="EMBL" id="CAJFDH010000002">
    <property type="protein sequence ID" value="CAD5211720.1"/>
    <property type="molecule type" value="Genomic_DNA"/>
</dbReference>
<evidence type="ECO:0000256" key="4">
    <source>
        <dbReference type="ARBA" id="ARBA00022723"/>
    </source>
</evidence>
<evidence type="ECO:0008006" key="16">
    <source>
        <dbReference type="Google" id="ProtNLM"/>
    </source>
</evidence>
<dbReference type="Gene3D" id="2.10.110.10">
    <property type="entry name" value="Cysteine Rich Protein"/>
    <property type="match status" value="1"/>
</dbReference>
<gene>
    <name evidence="14" type="ORF">BOKJ2_LOCUS3835</name>
</gene>
<dbReference type="InterPro" id="IPR057494">
    <property type="entry name" value="Rossman_Mical"/>
</dbReference>
<evidence type="ECO:0000256" key="9">
    <source>
        <dbReference type="PROSITE-ProRule" id="PRU00125"/>
    </source>
</evidence>
<organism evidence="14 15">
    <name type="scientific">Bursaphelenchus okinawaensis</name>
    <dbReference type="NCBI Taxonomy" id="465554"/>
    <lineage>
        <taxon>Eukaryota</taxon>
        <taxon>Metazoa</taxon>
        <taxon>Ecdysozoa</taxon>
        <taxon>Nematoda</taxon>
        <taxon>Chromadorea</taxon>
        <taxon>Rhabditida</taxon>
        <taxon>Tylenchina</taxon>
        <taxon>Tylenchomorpha</taxon>
        <taxon>Aphelenchoidea</taxon>
        <taxon>Aphelenchoididae</taxon>
        <taxon>Bursaphelenchus</taxon>
    </lineage>
</organism>
<feature type="compositionally biased region" description="Basic and acidic residues" evidence="11">
    <location>
        <begin position="990"/>
        <end position="1009"/>
    </location>
</feature>
<evidence type="ECO:0000256" key="6">
    <source>
        <dbReference type="ARBA" id="ARBA00023002"/>
    </source>
</evidence>
<dbReference type="Proteomes" id="UP000783686">
    <property type="component" value="Unassembled WGS sequence"/>
</dbReference>
<evidence type="ECO:0000259" key="12">
    <source>
        <dbReference type="PROSITE" id="PS50023"/>
    </source>
</evidence>
<evidence type="ECO:0000256" key="8">
    <source>
        <dbReference type="ARBA" id="ARBA00023203"/>
    </source>
</evidence>
<feature type="coiled-coil region" evidence="10">
    <location>
        <begin position="1348"/>
        <end position="1393"/>
    </location>
</feature>
<dbReference type="Pfam" id="PF00890">
    <property type="entry name" value="FAD_binding_2"/>
    <property type="match status" value="1"/>
</dbReference>
<keyword evidence="10" id="KW-0175">Coiled coil</keyword>
<dbReference type="Gene3D" id="3.50.50.60">
    <property type="entry name" value="FAD/NAD(P)-binding domain"/>
    <property type="match status" value="1"/>
</dbReference>
<dbReference type="OrthoDB" id="20799at2759"/>
<evidence type="ECO:0000256" key="11">
    <source>
        <dbReference type="SAM" id="MobiDB-lite"/>
    </source>
</evidence>
<evidence type="ECO:0000259" key="13">
    <source>
        <dbReference type="PROSITE" id="PS51848"/>
    </source>
</evidence>
<dbReference type="GO" id="GO:0016491">
    <property type="term" value="F:oxidoreductase activity"/>
    <property type="evidence" value="ECO:0007669"/>
    <property type="project" value="UniProtKB-KW"/>
</dbReference>
<name>A0A811K8A9_9BILA</name>
<keyword evidence="4 9" id="KW-0479">Metal-binding</keyword>
<keyword evidence="15" id="KW-1185">Reference proteome</keyword>
<evidence type="ECO:0000313" key="15">
    <source>
        <dbReference type="Proteomes" id="UP000614601"/>
    </source>
</evidence>
<evidence type="ECO:0000256" key="5">
    <source>
        <dbReference type="ARBA" id="ARBA00022833"/>
    </source>
</evidence>
<dbReference type="GO" id="GO:0046872">
    <property type="term" value="F:metal ion binding"/>
    <property type="evidence" value="ECO:0007669"/>
    <property type="project" value="UniProtKB-KW"/>
</dbReference>
<feature type="compositionally biased region" description="Polar residues" evidence="11">
    <location>
        <begin position="1013"/>
        <end position="1025"/>
    </location>
</feature>
<comment type="caution">
    <text evidence="14">The sequence shown here is derived from an EMBL/GenBank/DDBJ whole genome shotgun (WGS) entry which is preliminary data.</text>
</comment>
<dbReference type="Pfam" id="PF25413">
    <property type="entry name" value="Rossman_Mical"/>
    <property type="match status" value="1"/>
</dbReference>
<accession>A0A811K8A9</accession>
<keyword evidence="6" id="KW-0560">Oxidoreductase</keyword>
<dbReference type="GO" id="GO:0005737">
    <property type="term" value="C:cytoplasm"/>
    <property type="evidence" value="ECO:0007669"/>
    <property type="project" value="UniProtKB-SubCell"/>
</dbReference>
<dbReference type="Pfam" id="PF12130">
    <property type="entry name" value="bMERB_dom"/>
    <property type="match status" value="1"/>
</dbReference>
<feature type="region of interest" description="Disordered" evidence="11">
    <location>
        <begin position="966"/>
        <end position="1039"/>
    </location>
</feature>
<evidence type="ECO:0000256" key="3">
    <source>
        <dbReference type="ARBA" id="ARBA00022630"/>
    </source>
</evidence>
<dbReference type="PROSITE" id="PS50023">
    <property type="entry name" value="LIM_DOMAIN_2"/>
    <property type="match status" value="1"/>
</dbReference>
<keyword evidence="8" id="KW-0009">Actin-binding</keyword>
<evidence type="ECO:0000313" key="14">
    <source>
        <dbReference type="EMBL" id="CAD5211720.1"/>
    </source>
</evidence>
<sequence length="1526" mass="173893">MEDLFNIFLREWSLRSIQQAFYQLCVNRGADPTDYANIYEKLKQADRFLEPSSKQRTLWGLLDKRRAQKEYQNQQVCRGMNILVIGAGPCGLRAAIEAAFLGAHVIVVESRDKFTRNNVLHLWQFVIHDLKALGAKVFMPKFCTGSIEHISIRKLQFILLKIALVLGVQLYDSVNFEDLVEPRDGKGWRAQFVPRDHLLADYEFDMIIGASGKNMCLPAFQQVVVRGKLAIGITANFVNRHTKQEDAIPEIQGVAYIYRQQFFDQLQAQTGVKLENIVYYKGDTHYFVMCGDKNNLVQKGVIKNDSDDIKKMLSKDNIDSEMLCKYVMQVVDHVTDGKLSGVQVQFALNARRQPDVALFDFTELCSADHSTRFVKFMEHPLVLTVVGDLLHEPFWPTGSGCARGFLGVLDTAWLMHEIGKGKEPVSRLLSERESVYKLLGQTQPNNLSSSFHKYSIDPKERYVCYQKTYSDVTHLMGTGDSDEDMMEKVVMTINRNKSGHSEFQRRASLFKFCYMGAISLKVKITNFRTGSWGDCKALAALIAKYIKDFEAGRKLESDSTFSNPAVLFNDVTEFIENRLSVPRPCKTHAEWTSLSEKRRIEFLQTLADILKADPFYSKLCMSPTLCQNYANDKATQSAKQAKVLRQRQLPPVDPRDTVLNFDPLSRDSHVTVRKKSVGQRVKRQIVEPLNPELLYKVDRVVSGVPIRPPRPSMDGPSCLERRKMLMEEGKKNTKKNNLDSSFTNGSLFGVQAVSRFRSKFDTVQEGQQKQETVKRQKTVSNLSTESEYPSDPMNVRVTVTETLVETPNGKTTKQYSKDQEVTFRNLPTTPVRPISMPVRTGSFCTDKHGPASSLAHQNSVSAVYNTVSQRRMRLCSLCQEEVYLAEQLLVDRVSVHKQCFRCSYCDRALTVRNAVIDKTFQNEFGPRWYCAQHQALCASDKLARLRRSAAKQQSWVQNVAVIQPQSSVEQGRPKYASHTFVSTDSTDSSDSEKTKAQKEDQSTSTDTKKTSKYNATRLRSPSPVNRPNPYLKQKEQNKDNNDLLALGRSEPHRQVIQTREPYQRRLSDFDSPTQLINACKERTARRLAAIGTKNNENKSDGVKLSSGSSEEEEFYGHNGFHDRATLKCSDDDEEEFEEYVDAVDDEFVLQSPIEEEESWIEFVEYLDRTLNSDASSQNTSATESQAKEMVEAFNRKSLLNHFSSPTAQKSNVVPETPYFTPRQNRAETVTLRSPEERDSDLFHTPMTSFRTNRLRGEGPSGLKELVEQNATGFGDNATPRRVTRVRRGPRRATVAVDLKRESLTPDHIANDLNGNQDETLTLPQTPSRATNKGRKESGIRAVHIQPTVQNLERALKEIELIKERRQRERQRQLQGLQRRMQEVEVRLSDVKSVGSYLEKSLAKDPRNKWELEQWLIYVQQYEALRSEEKELHLKLKAFKLQEDYGNLKAKLHKAQTDENISSGAEKLLMERLLEILNTKDTVKAELSDITNTSKIAESPADLIQKCSDYSLYDPVFLTNLTINSFV</sequence>
<dbReference type="InterPro" id="IPR036188">
    <property type="entry name" value="FAD/NAD-bd_sf"/>
</dbReference>
<feature type="region of interest" description="Disordered" evidence="11">
    <location>
        <begin position="1306"/>
        <end position="1337"/>
    </location>
</feature>
<dbReference type="EMBL" id="CAJFCW020000002">
    <property type="protein sequence ID" value="CAG9094183.1"/>
    <property type="molecule type" value="Genomic_DNA"/>
</dbReference>
<reference evidence="14" key="1">
    <citation type="submission" date="2020-09" db="EMBL/GenBank/DDBJ databases">
        <authorList>
            <person name="Kikuchi T."/>
        </authorList>
    </citation>
    <scope>NUCLEOTIDE SEQUENCE</scope>
    <source>
        <strain evidence="14">SH1</strain>
    </source>
</reference>
<feature type="domain" description="BMERB" evidence="13">
    <location>
        <begin position="1363"/>
        <end position="1502"/>
    </location>
</feature>
<feature type="region of interest" description="Disordered" evidence="11">
    <location>
        <begin position="1096"/>
        <end position="1115"/>
    </location>
</feature>
<dbReference type="Proteomes" id="UP000614601">
    <property type="component" value="Unassembled WGS sequence"/>
</dbReference>
<evidence type="ECO:0000256" key="7">
    <source>
        <dbReference type="ARBA" id="ARBA00023038"/>
    </source>
</evidence>
<comment type="subcellular location">
    <subcellularLocation>
        <location evidence="1">Cytoplasm</location>
    </subcellularLocation>
</comment>
<keyword evidence="3" id="KW-0285">Flavoprotein</keyword>
<protein>
    <recommendedName>
        <fullName evidence="16">F-actin monooxygenase</fullName>
    </recommendedName>
</protein>
<feature type="compositionally biased region" description="Polar residues" evidence="11">
    <location>
        <begin position="1312"/>
        <end position="1330"/>
    </location>
</feature>
<dbReference type="PANTHER" id="PTHR23167:SF54">
    <property type="entry name" value="[F-ACTIN]-MONOOXYGENASE MICAL"/>
    <property type="match status" value="1"/>
</dbReference>
<dbReference type="InterPro" id="IPR050540">
    <property type="entry name" value="F-actin_Monoox_Mical"/>
</dbReference>
<keyword evidence="7 9" id="KW-0440">LIM domain</keyword>
<evidence type="ECO:0000256" key="1">
    <source>
        <dbReference type="ARBA" id="ARBA00004496"/>
    </source>
</evidence>
<dbReference type="SUPFAM" id="SSF51905">
    <property type="entry name" value="FAD/NAD(P)-binding domain"/>
    <property type="match status" value="1"/>
</dbReference>
<evidence type="ECO:0000256" key="10">
    <source>
        <dbReference type="SAM" id="Coils"/>
    </source>
</evidence>
<dbReference type="GO" id="GO:0003779">
    <property type="term" value="F:actin binding"/>
    <property type="evidence" value="ECO:0007669"/>
    <property type="project" value="UniProtKB-KW"/>
</dbReference>
<dbReference type="InterPro" id="IPR001781">
    <property type="entry name" value="Znf_LIM"/>
</dbReference>
<evidence type="ECO:0000256" key="2">
    <source>
        <dbReference type="ARBA" id="ARBA00022490"/>
    </source>
</evidence>
<dbReference type="InterPro" id="IPR003953">
    <property type="entry name" value="FAD-dep_OxRdtase_2_FAD-bd"/>
</dbReference>
<dbReference type="PROSITE" id="PS51848">
    <property type="entry name" value="BMERB"/>
    <property type="match status" value="1"/>
</dbReference>
<feature type="domain" description="LIM zinc-binding" evidence="12">
    <location>
        <begin position="873"/>
        <end position="947"/>
    </location>
</feature>
<keyword evidence="5 9" id="KW-0862">Zinc</keyword>
<dbReference type="InterPro" id="IPR022735">
    <property type="entry name" value="bMERB_dom"/>
</dbReference>
<proteinExistence type="predicted"/>